<evidence type="ECO:0000259" key="15">
    <source>
        <dbReference type="Pfam" id="PF06415"/>
    </source>
</evidence>
<dbReference type="HAMAP" id="MF_01038">
    <property type="entry name" value="GpmI"/>
    <property type="match status" value="1"/>
</dbReference>
<feature type="binding site" evidence="10 12">
    <location>
        <position position="134"/>
    </location>
    <ligand>
        <name>substrate</name>
    </ligand>
</feature>
<comment type="cofactor">
    <cofactor evidence="2">
        <name>Mn(2+)</name>
        <dbReference type="ChEBI" id="CHEBI:29035"/>
    </cofactor>
</comment>
<dbReference type="CDD" id="cd16010">
    <property type="entry name" value="iPGM"/>
    <property type="match status" value="1"/>
</dbReference>
<evidence type="ECO:0000256" key="6">
    <source>
        <dbReference type="ARBA" id="ARBA00022723"/>
    </source>
</evidence>
<comment type="function">
    <text evidence="3 10">Catalyzes the interconversion of 2-phosphoglycerate and 3-phosphoglycerate.</text>
</comment>
<dbReference type="NCBIfam" id="TIGR01307">
    <property type="entry name" value="pgm_bpd_ind"/>
    <property type="match status" value="1"/>
</dbReference>
<feature type="binding site" evidence="13">
    <location>
        <position position="479"/>
    </location>
    <ligand>
        <name>Mn(2+)</name>
        <dbReference type="ChEBI" id="CHEBI:29035"/>
        <label>2</label>
    </ligand>
</feature>
<proteinExistence type="inferred from homology"/>
<evidence type="ECO:0000256" key="13">
    <source>
        <dbReference type="PIRSR" id="PIRSR001492-3"/>
    </source>
</evidence>
<evidence type="ECO:0000256" key="11">
    <source>
        <dbReference type="NCBIfam" id="TIGR01307"/>
    </source>
</evidence>
<dbReference type="UniPathway" id="UPA00109">
    <property type="reaction ID" value="UER00186"/>
</dbReference>
<dbReference type="GO" id="GO:0005829">
    <property type="term" value="C:cytosol"/>
    <property type="evidence" value="ECO:0007669"/>
    <property type="project" value="TreeGrafter"/>
</dbReference>
<comment type="caution">
    <text evidence="10">Lacks conserved residue(s) required for the propagation of feature annotation.</text>
</comment>
<dbReference type="Pfam" id="PF06415">
    <property type="entry name" value="iPGM_N"/>
    <property type="match status" value="1"/>
</dbReference>
<dbReference type="Gene3D" id="3.40.1450.10">
    <property type="entry name" value="BPG-independent phosphoglycerate mutase, domain B"/>
    <property type="match status" value="1"/>
</dbReference>
<feature type="binding site" evidence="13">
    <location>
        <position position="437"/>
    </location>
    <ligand>
        <name>Mn(2+)</name>
        <dbReference type="ChEBI" id="CHEBI:29035"/>
        <label>1</label>
    </ligand>
</feature>
<dbReference type="PIRSF" id="PIRSF001492">
    <property type="entry name" value="IPGAM"/>
    <property type="match status" value="1"/>
</dbReference>
<feature type="domain" description="Metalloenzyme" evidence="14">
    <location>
        <begin position="15"/>
        <end position="545"/>
    </location>
</feature>
<evidence type="ECO:0000256" key="7">
    <source>
        <dbReference type="ARBA" id="ARBA00023152"/>
    </source>
</evidence>
<comment type="similarity">
    <text evidence="5 10">Belongs to the BPG-independent phosphoglycerate mutase family.</text>
</comment>
<keyword evidence="9 10" id="KW-0413">Isomerase</keyword>
<dbReference type="STRING" id="1802517.A2892_03600"/>
<evidence type="ECO:0000256" key="5">
    <source>
        <dbReference type="ARBA" id="ARBA00008819"/>
    </source>
</evidence>
<dbReference type="GO" id="GO:0006007">
    <property type="term" value="P:glucose catabolic process"/>
    <property type="evidence" value="ECO:0007669"/>
    <property type="project" value="InterPro"/>
</dbReference>
<dbReference type="PANTHER" id="PTHR31637">
    <property type="entry name" value="2,3-BISPHOSPHOGLYCERATE-INDEPENDENT PHOSPHOGLYCERATE MUTASE"/>
    <property type="match status" value="1"/>
</dbReference>
<evidence type="ECO:0000256" key="1">
    <source>
        <dbReference type="ARBA" id="ARBA00000370"/>
    </source>
</evidence>
<keyword evidence="8 13" id="KW-0464">Manganese</keyword>
<comment type="subunit">
    <text evidence="10">Monomer.</text>
</comment>
<protein>
    <recommendedName>
        <fullName evidence="10 11">2,3-bisphosphoglycerate-independent phosphoglycerate mutase</fullName>
        <shortName evidence="10">BPG-independent PGAM</shortName>
        <shortName evidence="10">Phosphoglyceromutase</shortName>
        <shortName evidence="10">iPGM</shortName>
        <ecNumber evidence="10 11">5.4.2.12</ecNumber>
    </recommendedName>
</protein>
<evidence type="ECO:0000256" key="4">
    <source>
        <dbReference type="ARBA" id="ARBA00004798"/>
    </source>
</evidence>
<feature type="binding site" evidence="10 12">
    <location>
        <begin position="271"/>
        <end position="274"/>
    </location>
    <ligand>
        <name>substrate</name>
    </ligand>
</feature>
<evidence type="ECO:0000313" key="16">
    <source>
        <dbReference type="EMBL" id="OGM59408.1"/>
    </source>
</evidence>
<feature type="binding site" evidence="10 12">
    <location>
        <begin position="164"/>
        <end position="165"/>
    </location>
    <ligand>
        <name>substrate</name>
    </ligand>
</feature>
<evidence type="ECO:0000256" key="10">
    <source>
        <dbReference type="HAMAP-Rule" id="MF_01038"/>
    </source>
</evidence>
<comment type="caution">
    <text evidence="16">The sequence shown here is derived from an EMBL/GenBank/DDBJ whole genome shotgun (WGS) entry which is preliminary data.</text>
</comment>
<dbReference type="GO" id="GO:0030145">
    <property type="term" value="F:manganese ion binding"/>
    <property type="evidence" value="ECO:0007669"/>
    <property type="project" value="InterPro"/>
</dbReference>
<dbReference type="GO" id="GO:0004619">
    <property type="term" value="F:phosphoglycerate mutase activity"/>
    <property type="evidence" value="ECO:0007669"/>
    <property type="project" value="UniProtKB-UniRule"/>
</dbReference>
<dbReference type="SUPFAM" id="SSF64158">
    <property type="entry name" value="2,3-Bisphosphoglycerate-independent phosphoglycerate mutase, substrate-binding domain"/>
    <property type="match status" value="1"/>
</dbReference>
<dbReference type="FunFam" id="3.40.1450.10:FF:000002">
    <property type="entry name" value="2,3-bisphosphoglycerate-independent phosphoglycerate mutase"/>
    <property type="match status" value="1"/>
</dbReference>
<name>A0A1F8B7S7_9BACT</name>
<dbReference type="InterPro" id="IPR011258">
    <property type="entry name" value="BPG-indep_PGM_N"/>
</dbReference>
<gene>
    <name evidence="10" type="primary">gpmI</name>
    <name evidence="16" type="ORF">A2892_03600</name>
</gene>
<evidence type="ECO:0000256" key="8">
    <source>
        <dbReference type="ARBA" id="ARBA00023211"/>
    </source>
</evidence>
<dbReference type="InterPro" id="IPR006124">
    <property type="entry name" value="Metalloenzyme"/>
</dbReference>
<evidence type="ECO:0000256" key="12">
    <source>
        <dbReference type="PIRSR" id="PIRSR001492-2"/>
    </source>
</evidence>
<dbReference type="InterPro" id="IPR005995">
    <property type="entry name" value="Pgm_bpd_ind"/>
</dbReference>
<feature type="binding site" evidence="10 12">
    <location>
        <position position="370"/>
    </location>
    <ligand>
        <name>substrate</name>
    </ligand>
</feature>
<feature type="binding site" evidence="13">
    <location>
        <position position="506"/>
    </location>
    <ligand>
        <name>Mn(2+)</name>
        <dbReference type="ChEBI" id="CHEBI:29035"/>
        <label>1</label>
    </ligand>
</feature>
<dbReference type="EMBL" id="MGHD01000020">
    <property type="protein sequence ID" value="OGM59408.1"/>
    <property type="molecule type" value="Genomic_DNA"/>
</dbReference>
<feature type="binding site" evidence="10 12">
    <location>
        <position position="196"/>
    </location>
    <ligand>
        <name>substrate</name>
    </ligand>
</feature>
<accession>A0A1F8B7S7</accession>
<evidence type="ECO:0000256" key="2">
    <source>
        <dbReference type="ARBA" id="ARBA00001936"/>
    </source>
</evidence>
<feature type="domain" description="BPG-independent PGAM N-terminal" evidence="15">
    <location>
        <begin position="93"/>
        <end position="333"/>
    </location>
</feature>
<feature type="binding site" evidence="13">
    <location>
        <position position="23"/>
    </location>
    <ligand>
        <name>Mn(2+)</name>
        <dbReference type="ChEBI" id="CHEBI:29035"/>
        <label>2</label>
    </ligand>
</feature>
<dbReference type="EC" id="5.4.2.12" evidence="10 11"/>
<feature type="binding site" evidence="13">
    <location>
        <position position="478"/>
    </location>
    <ligand>
        <name>Mn(2+)</name>
        <dbReference type="ChEBI" id="CHEBI:29035"/>
        <label>2</label>
    </ligand>
</feature>
<evidence type="ECO:0000256" key="3">
    <source>
        <dbReference type="ARBA" id="ARBA00002315"/>
    </source>
</evidence>
<dbReference type="Proteomes" id="UP000176404">
    <property type="component" value="Unassembled WGS sequence"/>
</dbReference>
<dbReference type="PANTHER" id="PTHR31637:SF0">
    <property type="entry name" value="2,3-BISPHOSPHOGLYCERATE-INDEPENDENT PHOSPHOGLYCERATE MUTASE"/>
    <property type="match status" value="1"/>
</dbReference>
<evidence type="ECO:0000259" key="14">
    <source>
        <dbReference type="Pfam" id="PF01676"/>
    </source>
</evidence>
<feature type="binding site" evidence="13">
    <location>
        <position position="441"/>
    </location>
    <ligand>
        <name>Mn(2+)</name>
        <dbReference type="ChEBI" id="CHEBI:29035"/>
        <label>1</label>
    </ligand>
</feature>
<dbReference type="GO" id="GO:0006096">
    <property type="term" value="P:glycolytic process"/>
    <property type="evidence" value="ECO:0007669"/>
    <property type="project" value="UniProtKB-UniRule"/>
</dbReference>
<dbReference type="SUPFAM" id="SSF53649">
    <property type="entry name" value="Alkaline phosphatase-like"/>
    <property type="match status" value="1"/>
</dbReference>
<dbReference type="Pfam" id="PF01676">
    <property type="entry name" value="Metalloenzyme"/>
    <property type="match status" value="1"/>
</dbReference>
<evidence type="ECO:0000256" key="9">
    <source>
        <dbReference type="ARBA" id="ARBA00023235"/>
    </source>
</evidence>
<sequence length="558" mass="62606">MINLPFFTKKEIKVKPLVLLVIDGFGLAPPSGGNAISLARTPHYQSYLKDYPQTELIASGESVGLPANEVGNTEVGHLTLGAGRVILQDLKRINLAIEKGFFYDNKAFLQASSHVKESNSKFHIMGLVGSGNVHSSLEHLYALIQFCKKEGIDKVFLHLFTDGRDSPPQEAKEIVEQVENRLKNLKIGKIASISGRYFAMDRDRRWERTERVYKALVLSQAIQVRSSPDAIKSAYAKNQTDEFIEPTLIADEQGPIARIEDNDAVIFFNFRIDRSEQLAMAFVLPNFETLKSFDFGYDPETDIRLRDVQISATFQREKVPKNLFFVSMTEYEKNLPVSAVAFGPEVVENPLSLILSRYGLKQMHMAESEKERFVKYYFNGLREEPVDGEDDLVVPSPKVATYDQKPEMSLPGLVKEAIRQVNKDKYHFFVINFANPDMVAHTGDLNKTVKAIEYVDEYMGKLIEAVLKVNGTMFVTADHGNAEELLTYPTSAYFYTTAKGSKNTDHSNNPVPLIIINNRLKGAQVKLAKGSLADVGSTILTFLNIPVPSEMQGKNLLY</sequence>
<evidence type="ECO:0000313" key="17">
    <source>
        <dbReference type="Proteomes" id="UP000176404"/>
    </source>
</evidence>
<reference evidence="16 17" key="1">
    <citation type="journal article" date="2016" name="Nat. Commun.">
        <title>Thousands of microbial genomes shed light on interconnected biogeochemical processes in an aquifer system.</title>
        <authorList>
            <person name="Anantharaman K."/>
            <person name="Brown C.T."/>
            <person name="Hug L.A."/>
            <person name="Sharon I."/>
            <person name="Castelle C.J."/>
            <person name="Probst A.J."/>
            <person name="Thomas B.C."/>
            <person name="Singh A."/>
            <person name="Wilkins M.J."/>
            <person name="Karaoz U."/>
            <person name="Brodie E.L."/>
            <person name="Williams K.H."/>
            <person name="Hubbard S.S."/>
            <person name="Banfield J.F."/>
        </authorList>
    </citation>
    <scope>NUCLEOTIDE SEQUENCE [LARGE SCALE GENOMIC DNA]</scope>
</reference>
<dbReference type="AlphaFoldDB" id="A0A1F8B7S7"/>
<organism evidence="16 17">
    <name type="scientific">Candidatus Woesebacteria bacterium RIFCSPLOWO2_01_FULL_39_10b</name>
    <dbReference type="NCBI Taxonomy" id="1802517"/>
    <lineage>
        <taxon>Bacteria</taxon>
        <taxon>Candidatus Woeseibacteriota</taxon>
    </lineage>
</organism>
<comment type="pathway">
    <text evidence="4 10">Carbohydrate degradation; glycolysis; pyruvate from D-glyceraldehyde 3-phosphate: step 3/5.</text>
</comment>
<dbReference type="InterPro" id="IPR017850">
    <property type="entry name" value="Alkaline_phosphatase_core_sf"/>
</dbReference>
<keyword evidence="7 10" id="KW-0324">Glycolysis</keyword>
<dbReference type="InterPro" id="IPR036646">
    <property type="entry name" value="PGAM_B_sf"/>
</dbReference>
<feature type="binding site" evidence="10 12">
    <location>
        <position position="202"/>
    </location>
    <ligand>
        <name>substrate</name>
    </ligand>
</feature>
<dbReference type="Gene3D" id="3.40.720.10">
    <property type="entry name" value="Alkaline Phosphatase, subunit A"/>
    <property type="match status" value="1"/>
</dbReference>
<comment type="catalytic activity">
    <reaction evidence="1 10">
        <text>(2R)-2-phosphoglycerate = (2R)-3-phosphoglycerate</text>
        <dbReference type="Rhea" id="RHEA:15901"/>
        <dbReference type="ChEBI" id="CHEBI:58272"/>
        <dbReference type="ChEBI" id="CHEBI:58289"/>
        <dbReference type="EC" id="5.4.2.12"/>
    </reaction>
</comment>
<keyword evidence="6 13" id="KW-0479">Metal-binding</keyword>